<evidence type="ECO:0000313" key="3">
    <source>
        <dbReference type="Proteomes" id="UP001362999"/>
    </source>
</evidence>
<feature type="region of interest" description="Disordered" evidence="1">
    <location>
        <begin position="28"/>
        <end position="98"/>
    </location>
</feature>
<keyword evidence="3" id="KW-1185">Reference proteome</keyword>
<feature type="compositionally biased region" description="Low complexity" evidence="1">
    <location>
        <begin position="136"/>
        <end position="145"/>
    </location>
</feature>
<feature type="region of interest" description="Disordered" evidence="1">
    <location>
        <begin position="218"/>
        <end position="295"/>
    </location>
</feature>
<comment type="caution">
    <text evidence="2">The sequence shown here is derived from an EMBL/GenBank/DDBJ whole genome shotgun (WGS) entry which is preliminary data.</text>
</comment>
<gene>
    <name evidence="2" type="ORF">R3P38DRAFT_3187005</name>
</gene>
<dbReference type="Proteomes" id="UP001362999">
    <property type="component" value="Unassembled WGS sequence"/>
</dbReference>
<reference evidence="2 3" key="1">
    <citation type="journal article" date="2024" name="J Genomics">
        <title>Draft genome sequencing and assembly of Favolaschia claudopus CIRM-BRFM 2984 isolated from oak limbs.</title>
        <authorList>
            <person name="Navarro D."/>
            <person name="Drula E."/>
            <person name="Chaduli D."/>
            <person name="Cazenave R."/>
            <person name="Ahrendt S."/>
            <person name="Wang J."/>
            <person name="Lipzen A."/>
            <person name="Daum C."/>
            <person name="Barry K."/>
            <person name="Grigoriev I.V."/>
            <person name="Favel A."/>
            <person name="Rosso M.N."/>
            <person name="Martin F."/>
        </authorList>
    </citation>
    <scope>NUCLEOTIDE SEQUENCE [LARGE SCALE GENOMIC DNA]</scope>
    <source>
        <strain evidence="2 3">CIRM-BRFM 2984</strain>
    </source>
</reference>
<dbReference type="AlphaFoldDB" id="A0AAW0C3A8"/>
<evidence type="ECO:0000313" key="2">
    <source>
        <dbReference type="EMBL" id="KAK7033475.1"/>
    </source>
</evidence>
<evidence type="ECO:0000256" key="1">
    <source>
        <dbReference type="SAM" id="MobiDB-lite"/>
    </source>
</evidence>
<feature type="region of interest" description="Disordered" evidence="1">
    <location>
        <begin position="115"/>
        <end position="145"/>
    </location>
</feature>
<proteinExistence type="predicted"/>
<protein>
    <submittedName>
        <fullName evidence="2">Uncharacterized protein</fullName>
    </submittedName>
</protein>
<organism evidence="2 3">
    <name type="scientific">Favolaschia claudopus</name>
    <dbReference type="NCBI Taxonomy" id="2862362"/>
    <lineage>
        <taxon>Eukaryota</taxon>
        <taxon>Fungi</taxon>
        <taxon>Dikarya</taxon>
        <taxon>Basidiomycota</taxon>
        <taxon>Agaricomycotina</taxon>
        <taxon>Agaricomycetes</taxon>
        <taxon>Agaricomycetidae</taxon>
        <taxon>Agaricales</taxon>
        <taxon>Marasmiineae</taxon>
        <taxon>Mycenaceae</taxon>
        <taxon>Favolaschia</taxon>
    </lineage>
</organism>
<feature type="compositionally biased region" description="Pro residues" evidence="1">
    <location>
        <begin position="120"/>
        <end position="135"/>
    </location>
</feature>
<feature type="compositionally biased region" description="Pro residues" evidence="1">
    <location>
        <begin position="261"/>
        <end position="273"/>
    </location>
</feature>
<feature type="compositionally biased region" description="Low complexity" evidence="1">
    <location>
        <begin position="274"/>
        <end position="295"/>
    </location>
</feature>
<accession>A0AAW0C3A8</accession>
<sequence>MPSVSTPSRPVPCARLSTLYLTNKQRLSLPSNNASSVPPGFAERTRALTLPGNDDANVKRYSRRSASLKDESAKPSANLTYPVPIAPPTSPANPASLSRTRRFRHHLTSQRINAPFRLKTPPPHGLLTSPPPPASPNASAATSTSLTSFHALSTSFPPYTHTHSRVHQPTNSAPPSPRLLDAAVICEADADAVQTYSEVNTGPPPPYLDPYRLRTGCQRSIPTSRTPPPYPRVPLSRHPQSGNPPPRFNPFALHHAAPARRSPPQPPTTPSPLPSSTVNTVNVRNVAPPTRSEMR</sequence>
<name>A0AAW0C3A8_9AGAR</name>
<dbReference type="EMBL" id="JAWWNJ010000023">
    <property type="protein sequence ID" value="KAK7033475.1"/>
    <property type="molecule type" value="Genomic_DNA"/>
</dbReference>